<dbReference type="PANTHER" id="PTHR36966:SF1">
    <property type="entry name" value="REP-ASSOCIATED TYROSINE TRANSPOSASE"/>
    <property type="match status" value="1"/>
</dbReference>
<reference evidence="2 3" key="1">
    <citation type="submission" date="2011-09" db="EMBL/GenBank/DDBJ databases">
        <title>Complete sequence of chromosome of Thioflavicoccus mobilis 8321.</title>
        <authorList>
            <consortium name="US DOE Joint Genome Institute"/>
            <person name="Lucas S."/>
            <person name="Han J."/>
            <person name="Lapidus A."/>
            <person name="Cheng J.-F."/>
            <person name="Goodwin L."/>
            <person name="Pitluck S."/>
            <person name="Peters L."/>
            <person name="Ovchinnikova G."/>
            <person name="Lu M."/>
            <person name="Detter J.C."/>
            <person name="Han C."/>
            <person name="Tapia R."/>
            <person name="Land M."/>
            <person name="Hauser L."/>
            <person name="Kyrpides N."/>
            <person name="Ivanova N."/>
            <person name="Pagani I."/>
            <person name="Vogl K."/>
            <person name="Liu Z."/>
            <person name="Imhoff J."/>
            <person name="Thiel V."/>
            <person name="Frigaard N.-U."/>
            <person name="Bryant D."/>
            <person name="Woyke T."/>
        </authorList>
    </citation>
    <scope>NUCLEOTIDE SEQUENCE [LARGE SCALE GENOMIC DNA]</scope>
    <source>
        <strain evidence="2 3">8321</strain>
    </source>
</reference>
<evidence type="ECO:0000259" key="1">
    <source>
        <dbReference type="SMART" id="SM01321"/>
    </source>
</evidence>
<sequence length="186" mass="21824">MADWRRVFEPGGTYCFTLVTERRAPIFADERSRAILRRALEATKARWPFEIVAIVLMPDHLHTLWCLPANDSAYPTRIGWIKKEFTKGWLASGGAEQALSASRLRQRRRGVLQRRFWEHAFRSERDLHRHLDYLHYNPVKHGYVGCPRDWPWSSFHRYCRAGVYTEDWGCTGLDFSDLAKEIGDVD</sequence>
<accession>L0GR25</accession>
<gene>
    <name evidence="2" type="ORF">Thimo_0328</name>
</gene>
<dbReference type="InterPro" id="IPR002686">
    <property type="entry name" value="Transposase_17"/>
</dbReference>
<dbReference type="GO" id="GO:0006313">
    <property type="term" value="P:DNA transposition"/>
    <property type="evidence" value="ECO:0007669"/>
    <property type="project" value="InterPro"/>
</dbReference>
<evidence type="ECO:0000313" key="3">
    <source>
        <dbReference type="Proteomes" id="UP000010816"/>
    </source>
</evidence>
<dbReference type="Pfam" id="PF01797">
    <property type="entry name" value="Y1_Tnp"/>
    <property type="match status" value="1"/>
</dbReference>
<dbReference type="GO" id="GO:0043565">
    <property type="term" value="F:sequence-specific DNA binding"/>
    <property type="evidence" value="ECO:0007669"/>
    <property type="project" value="TreeGrafter"/>
</dbReference>
<dbReference type="SUPFAM" id="SSF143422">
    <property type="entry name" value="Transposase IS200-like"/>
    <property type="match status" value="1"/>
</dbReference>
<dbReference type="SMART" id="SM01321">
    <property type="entry name" value="Y1_Tnp"/>
    <property type="match status" value="1"/>
</dbReference>
<organism evidence="2 3">
    <name type="scientific">Thioflavicoccus mobilis 8321</name>
    <dbReference type="NCBI Taxonomy" id="765912"/>
    <lineage>
        <taxon>Bacteria</taxon>
        <taxon>Pseudomonadati</taxon>
        <taxon>Pseudomonadota</taxon>
        <taxon>Gammaproteobacteria</taxon>
        <taxon>Chromatiales</taxon>
        <taxon>Chromatiaceae</taxon>
        <taxon>Thioflavicoccus</taxon>
    </lineage>
</organism>
<dbReference type="Proteomes" id="UP000010816">
    <property type="component" value="Chromosome"/>
</dbReference>
<dbReference type="STRING" id="765912.Thimo_0328"/>
<dbReference type="NCBIfam" id="NF047646">
    <property type="entry name" value="REP_Tyr_transpos"/>
    <property type="match status" value="1"/>
</dbReference>
<dbReference type="PATRIC" id="fig|765912.4.peg.326"/>
<dbReference type="InterPro" id="IPR052715">
    <property type="entry name" value="RAYT_transposase"/>
</dbReference>
<dbReference type="OrthoDB" id="9794403at2"/>
<dbReference type="AlphaFoldDB" id="L0GR25"/>
<dbReference type="RefSeq" id="WP_015279348.1">
    <property type="nucleotide sequence ID" value="NC_019940.1"/>
</dbReference>
<dbReference type="PANTHER" id="PTHR36966">
    <property type="entry name" value="REP-ASSOCIATED TYROSINE TRANSPOSASE"/>
    <property type="match status" value="1"/>
</dbReference>
<dbReference type="eggNOG" id="COG1943">
    <property type="taxonomic scope" value="Bacteria"/>
</dbReference>
<feature type="domain" description="Transposase IS200-like" evidence="1">
    <location>
        <begin position="9"/>
        <end position="137"/>
    </location>
</feature>
<name>L0GR25_9GAMM</name>
<proteinExistence type="predicted"/>
<protein>
    <submittedName>
        <fullName evidence="2">Transposase</fullName>
    </submittedName>
</protein>
<dbReference type="Gene3D" id="3.30.70.1290">
    <property type="entry name" value="Transposase IS200-like"/>
    <property type="match status" value="1"/>
</dbReference>
<evidence type="ECO:0000313" key="2">
    <source>
        <dbReference type="EMBL" id="AGA89198.1"/>
    </source>
</evidence>
<dbReference type="KEGG" id="tmb:Thimo_0328"/>
<keyword evidence="3" id="KW-1185">Reference proteome</keyword>
<dbReference type="HOGENOM" id="CLU_068226_6_0_6"/>
<dbReference type="InterPro" id="IPR036515">
    <property type="entry name" value="Transposase_17_sf"/>
</dbReference>
<dbReference type="GO" id="GO:0004803">
    <property type="term" value="F:transposase activity"/>
    <property type="evidence" value="ECO:0007669"/>
    <property type="project" value="InterPro"/>
</dbReference>
<dbReference type="EMBL" id="CP003051">
    <property type="protein sequence ID" value="AGA89198.1"/>
    <property type="molecule type" value="Genomic_DNA"/>
</dbReference>